<keyword evidence="14" id="KW-0418">Kinase</keyword>
<evidence type="ECO:0000256" key="15">
    <source>
        <dbReference type="ARBA" id="ARBA00022840"/>
    </source>
</evidence>
<evidence type="ECO:0000256" key="21">
    <source>
        <dbReference type="ARBA" id="ARBA00048679"/>
    </source>
</evidence>
<dbReference type="FunFam" id="3.30.200.20:FF:000039">
    <property type="entry name" value="receptor-like protein kinase FERONIA"/>
    <property type="match status" value="1"/>
</dbReference>
<evidence type="ECO:0000256" key="11">
    <source>
        <dbReference type="ARBA" id="ARBA00022729"/>
    </source>
</evidence>
<reference evidence="24" key="1">
    <citation type="submission" date="2023-03" db="EMBL/GenBank/DDBJ databases">
        <title>Chromosome-scale reference genome and RAD-based genetic map of yellow starthistle (Centaurea solstitialis) reveal putative structural variation and QTLs associated with invader traits.</title>
        <authorList>
            <person name="Reatini B."/>
            <person name="Cang F.A."/>
            <person name="Jiang Q."/>
            <person name="Mckibben M.T.W."/>
            <person name="Barker M.S."/>
            <person name="Rieseberg L.H."/>
            <person name="Dlugosch K.M."/>
        </authorList>
    </citation>
    <scope>NUCLEOTIDE SEQUENCE</scope>
    <source>
        <strain evidence="24">CAN-66</strain>
        <tissue evidence="24">Leaf</tissue>
    </source>
</reference>
<dbReference type="EC" id="2.7.11.1" evidence="4"/>
<keyword evidence="19" id="KW-0325">Glycoprotein</keyword>
<evidence type="ECO:0000256" key="4">
    <source>
        <dbReference type="ARBA" id="ARBA00012513"/>
    </source>
</evidence>
<evidence type="ECO:0000256" key="19">
    <source>
        <dbReference type="ARBA" id="ARBA00023180"/>
    </source>
</evidence>
<keyword evidence="25" id="KW-1185">Reference proteome</keyword>
<dbReference type="InterPro" id="IPR045272">
    <property type="entry name" value="ANXUR1/2-like"/>
</dbReference>
<dbReference type="InterPro" id="IPR017441">
    <property type="entry name" value="Protein_kinase_ATP_BS"/>
</dbReference>
<dbReference type="PROSITE" id="PS00108">
    <property type="entry name" value="PROTEIN_KINASE_ST"/>
    <property type="match status" value="3"/>
</dbReference>
<dbReference type="PANTHER" id="PTHR27003:SF459">
    <property type="entry name" value="IQ MOTIF, EF-HAND BINDING SITE, PROTEIN KINASE-LIKE DOMAIN PROTEIN-RELATED"/>
    <property type="match status" value="1"/>
</dbReference>
<evidence type="ECO:0000256" key="16">
    <source>
        <dbReference type="ARBA" id="ARBA00022989"/>
    </source>
</evidence>
<dbReference type="GO" id="GO:0005886">
    <property type="term" value="C:plasma membrane"/>
    <property type="evidence" value="ECO:0007669"/>
    <property type="project" value="UniProtKB-SubCell"/>
</dbReference>
<dbReference type="GO" id="GO:0004674">
    <property type="term" value="F:protein serine/threonine kinase activity"/>
    <property type="evidence" value="ECO:0007669"/>
    <property type="project" value="UniProtKB-KW"/>
</dbReference>
<keyword evidence="8" id="KW-0433">Leucine-rich repeat</keyword>
<dbReference type="GO" id="GO:0005524">
    <property type="term" value="F:ATP binding"/>
    <property type="evidence" value="ECO:0007669"/>
    <property type="project" value="UniProtKB-UniRule"/>
</dbReference>
<comment type="similarity">
    <text evidence="2">In the N-terminal section; belongs to the leguminous lectin family.</text>
</comment>
<dbReference type="Proteomes" id="UP001172457">
    <property type="component" value="Chromosome 3"/>
</dbReference>
<evidence type="ECO:0000313" key="24">
    <source>
        <dbReference type="EMBL" id="KAJ9559424.1"/>
    </source>
</evidence>
<dbReference type="InterPro" id="IPR001245">
    <property type="entry name" value="Ser-Thr/Tyr_kinase_cat_dom"/>
</dbReference>
<evidence type="ECO:0000313" key="25">
    <source>
        <dbReference type="Proteomes" id="UP001172457"/>
    </source>
</evidence>
<proteinExistence type="inferred from homology"/>
<evidence type="ECO:0000256" key="8">
    <source>
        <dbReference type="ARBA" id="ARBA00022614"/>
    </source>
</evidence>
<evidence type="ECO:0000256" key="5">
    <source>
        <dbReference type="ARBA" id="ARBA00022475"/>
    </source>
</evidence>
<evidence type="ECO:0000256" key="12">
    <source>
        <dbReference type="ARBA" id="ARBA00022737"/>
    </source>
</evidence>
<evidence type="ECO:0000256" key="14">
    <source>
        <dbReference type="ARBA" id="ARBA00022777"/>
    </source>
</evidence>
<feature type="binding site" evidence="22">
    <location>
        <position position="55"/>
    </location>
    <ligand>
        <name>ATP</name>
        <dbReference type="ChEBI" id="CHEBI:30616"/>
    </ligand>
</feature>
<keyword evidence="16" id="KW-1133">Transmembrane helix</keyword>
<keyword evidence="15 22" id="KW-0067">ATP-binding</keyword>
<evidence type="ECO:0000256" key="3">
    <source>
        <dbReference type="ARBA" id="ARBA00010217"/>
    </source>
</evidence>
<comment type="similarity">
    <text evidence="3">In the C-terminal section; belongs to the protein kinase superfamily. Ser/Thr protein kinase family.</text>
</comment>
<organism evidence="24 25">
    <name type="scientific">Centaurea solstitialis</name>
    <name type="common">yellow star-thistle</name>
    <dbReference type="NCBI Taxonomy" id="347529"/>
    <lineage>
        <taxon>Eukaryota</taxon>
        <taxon>Viridiplantae</taxon>
        <taxon>Streptophyta</taxon>
        <taxon>Embryophyta</taxon>
        <taxon>Tracheophyta</taxon>
        <taxon>Spermatophyta</taxon>
        <taxon>Magnoliopsida</taxon>
        <taxon>eudicotyledons</taxon>
        <taxon>Gunneridae</taxon>
        <taxon>Pentapetalae</taxon>
        <taxon>asterids</taxon>
        <taxon>campanulids</taxon>
        <taxon>Asterales</taxon>
        <taxon>Asteraceae</taxon>
        <taxon>Carduoideae</taxon>
        <taxon>Cardueae</taxon>
        <taxon>Centaureinae</taxon>
        <taxon>Centaurea</taxon>
    </lineage>
</organism>
<comment type="catalytic activity">
    <reaction evidence="20">
        <text>L-threonyl-[protein] + ATP = O-phospho-L-threonyl-[protein] + ADP + H(+)</text>
        <dbReference type="Rhea" id="RHEA:46608"/>
        <dbReference type="Rhea" id="RHEA-COMP:11060"/>
        <dbReference type="Rhea" id="RHEA-COMP:11605"/>
        <dbReference type="ChEBI" id="CHEBI:15378"/>
        <dbReference type="ChEBI" id="CHEBI:30013"/>
        <dbReference type="ChEBI" id="CHEBI:30616"/>
        <dbReference type="ChEBI" id="CHEBI:61977"/>
        <dbReference type="ChEBI" id="CHEBI:456216"/>
        <dbReference type="EC" id="2.7.11.1"/>
    </reaction>
</comment>
<evidence type="ECO:0000256" key="22">
    <source>
        <dbReference type="PROSITE-ProRule" id="PRU10141"/>
    </source>
</evidence>
<keyword evidence="11" id="KW-0732">Signal</keyword>
<dbReference type="InterPro" id="IPR011009">
    <property type="entry name" value="Kinase-like_dom_sf"/>
</dbReference>
<dbReference type="PROSITE" id="PS50011">
    <property type="entry name" value="PROTEIN_KINASE_DOM"/>
    <property type="match status" value="4"/>
</dbReference>
<evidence type="ECO:0000256" key="20">
    <source>
        <dbReference type="ARBA" id="ARBA00047899"/>
    </source>
</evidence>
<feature type="domain" description="Protein kinase" evidence="23">
    <location>
        <begin position="377"/>
        <end position="655"/>
    </location>
</feature>
<keyword evidence="5" id="KW-1003">Cell membrane</keyword>
<accession>A0AA38TEE4</accession>
<keyword evidence="7" id="KW-0597">Phosphoprotein</keyword>
<dbReference type="PANTHER" id="PTHR27003">
    <property type="entry name" value="OS07G0166700 PROTEIN"/>
    <property type="match status" value="1"/>
</dbReference>
<dbReference type="SMART" id="SM00220">
    <property type="entry name" value="S_TKc"/>
    <property type="match status" value="3"/>
</dbReference>
<keyword evidence="10" id="KW-0812">Transmembrane</keyword>
<keyword evidence="13 22" id="KW-0547">Nucleotide-binding</keyword>
<dbReference type="PROSITE" id="PS00107">
    <property type="entry name" value="PROTEIN_KINASE_ATP"/>
    <property type="match status" value="2"/>
</dbReference>
<dbReference type="InterPro" id="IPR008271">
    <property type="entry name" value="Ser/Thr_kinase_AS"/>
</dbReference>
<keyword evidence="17" id="KW-0472">Membrane</keyword>
<comment type="subcellular location">
    <subcellularLocation>
        <location evidence="1">Cell membrane</location>
        <topology evidence="1">Single-pass type I membrane protein</topology>
    </subcellularLocation>
</comment>
<evidence type="ECO:0000256" key="1">
    <source>
        <dbReference type="ARBA" id="ARBA00004251"/>
    </source>
</evidence>
<evidence type="ECO:0000256" key="6">
    <source>
        <dbReference type="ARBA" id="ARBA00022527"/>
    </source>
</evidence>
<keyword evidence="6" id="KW-0723">Serine/threonine-protein kinase</keyword>
<name>A0AA38TEE4_9ASTR</name>
<protein>
    <recommendedName>
        <fullName evidence="4">non-specific serine/threonine protein kinase</fullName>
        <ecNumber evidence="4">2.7.11.1</ecNumber>
    </recommendedName>
</protein>
<evidence type="ECO:0000256" key="9">
    <source>
        <dbReference type="ARBA" id="ARBA00022679"/>
    </source>
</evidence>
<keyword evidence="12" id="KW-0677">Repeat</keyword>
<evidence type="ECO:0000256" key="17">
    <source>
        <dbReference type="ARBA" id="ARBA00023136"/>
    </source>
</evidence>
<evidence type="ECO:0000256" key="13">
    <source>
        <dbReference type="ARBA" id="ARBA00022741"/>
    </source>
</evidence>
<dbReference type="GO" id="GO:0002229">
    <property type="term" value="P:defense response to oomycetes"/>
    <property type="evidence" value="ECO:0007669"/>
    <property type="project" value="UniProtKB-ARBA"/>
</dbReference>
<dbReference type="FunFam" id="1.10.510.10:FF:000240">
    <property type="entry name" value="Lectin-domain containing receptor kinase A4.3"/>
    <property type="match status" value="1"/>
</dbReference>
<dbReference type="Gene3D" id="1.10.510.10">
    <property type="entry name" value="Transferase(Phosphotransferase) domain 1"/>
    <property type="match status" value="4"/>
</dbReference>
<feature type="domain" description="Protein kinase" evidence="23">
    <location>
        <begin position="24"/>
        <end position="301"/>
    </location>
</feature>
<keyword evidence="9" id="KW-0808">Transferase</keyword>
<evidence type="ECO:0000256" key="7">
    <source>
        <dbReference type="ARBA" id="ARBA00022553"/>
    </source>
</evidence>
<dbReference type="InterPro" id="IPR000719">
    <property type="entry name" value="Prot_kinase_dom"/>
</dbReference>
<dbReference type="EMBL" id="JARYMX010000003">
    <property type="protein sequence ID" value="KAJ9559424.1"/>
    <property type="molecule type" value="Genomic_DNA"/>
</dbReference>
<sequence length="1347" mass="153801">MSSIKEFEDLEIPLQDIELATNNFGEENCIGKGGFGKVYKGELVHLGRQVTIAVKRLDDTISGQGTTEFWKEVMMLSRYRHPNLVSLLGFSQEGVENILVYEYLSRKSLDMYIDSPTLSWIQRLKVCIGAARGLEYLHNPGGTTQRVLHRDIKSANILLDENWNAKISDFGLSKFGPANQEFTFLISRVIGTPGYCDPLYLEKGLLTKESDIYSFGVVLFEVLSGRFCFKKYDDGHPYLTMFAQICYEKKQIDTMVHSCLKDQISQGCLEKFSTIAYQCLREDRIERPSIAKILEQLEIVLQDQVKYDMEKKLKSHSEVNEYIHPLLKEELKAYEDKDSKKPLLVAIKGLRRNVSSLQEFTHLQIPLQHIVAATNRFAHANLIGKGGFGNVYRGRIMWSGKMIDIVARRLNSMKENGDVEFRKEISTLPRLKHENIVSMVGFCDEDGEKIIINKNEVNTSLDKCLSDPTLTWMQRLRICVDAARALSYIHHDEGRDYSVIHCNIKSSKILLDETWKAKLSGFGHSITTPATLRHRFVLASPIDRMSGYTDPVQLENGSVTPKSDVYSFGVVLFEVLCGRKTVIRDVDGGLSYLPPLATQHFEDGKLDDIIDPNLQKQMDRQSFTIFSDTAYHCLNGQRSRRPDMETVVKRLEKALELHWKHENPESSNHLKEKSLEHLKIQLREIVFATDNFANTYLIGRGGYGMVYKAELDHFDRKSSWAILEGKNKDELPKKRSTVAIKRSFSRNDGQAGQGFFEEIEMLVSCRHKNIVSLLGFCAESGEKILVYELASNGSLDDYLGYTNNLITFTWAQRIKMCLDIAQGLNYLHTTMNDKGGIIHRDIKSANILLYENWEAKIADLAISRYKPVSTVNTHNIAGTEFYLDPEYMETGKLKKESDTYSFGVVLFEILCGRLAYDNTYVKENKGGLPSMVRQRFSEGRLKEMIDPKIQEESDNKFTLNRGPNQDSLDTFLNIAYQCLEKTQAKRPTMEVVVKELEKALSFQENDKDKLEISLEDIVLATKNFSDDNCIGRGGFGKVYKGEVGPAPGRNTIVAKRLDSQTSCQGENEFFMELEILFEYKHEKFVDLVGYCNEKGEKIIVYEYASKGSLDRHLKNHCLSWMKRLEICIDVAWGLEFLHDTSKKEEVVIHRDIKSGNILLKEDWEAKITDFGISLICPKNQETDYHIDDVAGTIGYCDPRYMESGIVTTESDIFSFGVLLFEILCGRLAVEHGDGGGQFLYGLAKDKFEEGRLEEMVFEGIKEQIVPQSLSTFSSIAYQCLHAAREERPTSSQVRVQLQKALDFQEDYEIWEPKLPSDYKEIIQMSKNPEMYSNKMKKVWILVSKSHD</sequence>
<feature type="binding site" evidence="22">
    <location>
        <position position="1055"/>
    </location>
    <ligand>
        <name>ATP</name>
        <dbReference type="ChEBI" id="CHEBI:30616"/>
    </ligand>
</feature>
<comment type="catalytic activity">
    <reaction evidence="21">
        <text>L-seryl-[protein] + ATP = O-phospho-L-seryl-[protein] + ADP + H(+)</text>
        <dbReference type="Rhea" id="RHEA:17989"/>
        <dbReference type="Rhea" id="RHEA-COMP:9863"/>
        <dbReference type="Rhea" id="RHEA-COMP:11604"/>
        <dbReference type="ChEBI" id="CHEBI:15378"/>
        <dbReference type="ChEBI" id="CHEBI:29999"/>
        <dbReference type="ChEBI" id="CHEBI:30616"/>
        <dbReference type="ChEBI" id="CHEBI:83421"/>
        <dbReference type="ChEBI" id="CHEBI:456216"/>
        <dbReference type="EC" id="2.7.11.1"/>
    </reaction>
</comment>
<evidence type="ECO:0000256" key="10">
    <source>
        <dbReference type="ARBA" id="ARBA00022692"/>
    </source>
</evidence>
<dbReference type="GO" id="GO:0004714">
    <property type="term" value="F:transmembrane receptor protein tyrosine kinase activity"/>
    <property type="evidence" value="ECO:0007669"/>
    <property type="project" value="InterPro"/>
</dbReference>
<dbReference type="GO" id="GO:0009506">
    <property type="term" value="C:plasmodesma"/>
    <property type="evidence" value="ECO:0007669"/>
    <property type="project" value="TreeGrafter"/>
</dbReference>
<dbReference type="Gene3D" id="3.30.200.20">
    <property type="entry name" value="Phosphorylase Kinase, domain 1"/>
    <property type="match status" value="4"/>
</dbReference>
<feature type="domain" description="Protein kinase" evidence="23">
    <location>
        <begin position="692"/>
        <end position="1000"/>
    </location>
</feature>
<dbReference type="Pfam" id="PF00069">
    <property type="entry name" value="Pkinase"/>
    <property type="match status" value="1"/>
</dbReference>
<feature type="domain" description="Protein kinase" evidence="23">
    <location>
        <begin position="1024"/>
        <end position="1301"/>
    </location>
</feature>
<dbReference type="SUPFAM" id="SSF56112">
    <property type="entry name" value="Protein kinase-like (PK-like)"/>
    <property type="match status" value="4"/>
</dbReference>
<dbReference type="Pfam" id="PF07714">
    <property type="entry name" value="PK_Tyr_Ser-Thr"/>
    <property type="match status" value="3"/>
</dbReference>
<gene>
    <name evidence="24" type="ORF">OSB04_014038</name>
</gene>
<evidence type="ECO:0000259" key="23">
    <source>
        <dbReference type="PROSITE" id="PS50011"/>
    </source>
</evidence>
<evidence type="ECO:0000256" key="2">
    <source>
        <dbReference type="ARBA" id="ARBA00008536"/>
    </source>
</evidence>
<comment type="caution">
    <text evidence="24">The sequence shown here is derived from an EMBL/GenBank/DDBJ whole genome shotgun (WGS) entry which is preliminary data.</text>
</comment>
<keyword evidence="18" id="KW-0675">Receptor</keyword>
<dbReference type="FunFam" id="1.10.510.10:FF:000358">
    <property type="entry name" value="Putative leucine-rich repeat receptor-like serine/threonine-protein kinase"/>
    <property type="match status" value="1"/>
</dbReference>
<evidence type="ECO:0000256" key="18">
    <source>
        <dbReference type="ARBA" id="ARBA00023170"/>
    </source>
</evidence>